<sequence length="256" mass="27597">MTAKGSSSPAVAREKSNSPLNADISGTLNPRWLKFESNIFYQSFTISCFIPLKRRCETFHMILKSGGESDHAAISRADADCPTPSRVGAKRQRFMVSRMTFVTTLFRGALLLAFGVAGLQATVREASANERAIRVDIDYARIVKIPQGASTLVIGNPLIADVTMLKNSQLMVITGKSFGTTNLIVLDKSGAQVGESTVTVVPVLDKVVVQRGMHRESLSCAPNCAKTVDLADDVAYMNSVIEAVKSHDSAATSSRR</sequence>
<dbReference type="Pfam" id="PF13629">
    <property type="entry name" value="T2SS-T3SS_pil_N"/>
    <property type="match status" value="1"/>
</dbReference>
<gene>
    <name evidence="3" type="ORF">F7D14_14195</name>
</gene>
<organism evidence="3 4">
    <name type="scientific">Methylocystis parvus</name>
    <dbReference type="NCBI Taxonomy" id="134"/>
    <lineage>
        <taxon>Bacteria</taxon>
        <taxon>Pseudomonadati</taxon>
        <taxon>Pseudomonadota</taxon>
        <taxon>Alphaproteobacteria</taxon>
        <taxon>Hyphomicrobiales</taxon>
        <taxon>Methylocystaceae</taxon>
        <taxon>Methylocystis</taxon>
    </lineage>
</organism>
<evidence type="ECO:0000256" key="1">
    <source>
        <dbReference type="SAM" id="Phobius"/>
    </source>
</evidence>
<dbReference type="KEGG" id="mpar:F7D14_14195"/>
<dbReference type="InterPro" id="IPR032789">
    <property type="entry name" value="T2SS-T3SS_pil_N"/>
</dbReference>
<evidence type="ECO:0000259" key="2">
    <source>
        <dbReference type="Pfam" id="PF13629"/>
    </source>
</evidence>
<accession>A0A6B8M6I2</accession>
<dbReference type="AlphaFoldDB" id="A0A6B8M6I2"/>
<keyword evidence="1" id="KW-0812">Transmembrane</keyword>
<name>A0A6B8M6I2_9HYPH</name>
<protein>
    <recommendedName>
        <fullName evidence="2">Pilus formation protein N-terminal domain-containing protein</fullName>
    </recommendedName>
</protein>
<feature type="transmembrane region" description="Helical" evidence="1">
    <location>
        <begin position="99"/>
        <end position="119"/>
    </location>
</feature>
<proteinExistence type="predicted"/>
<dbReference type="EMBL" id="CP044331">
    <property type="protein sequence ID" value="QGM98511.1"/>
    <property type="molecule type" value="Genomic_DNA"/>
</dbReference>
<keyword evidence="4" id="KW-1185">Reference proteome</keyword>
<keyword evidence="1" id="KW-1133">Transmembrane helix</keyword>
<feature type="domain" description="Pilus formation protein N-terminal" evidence="2">
    <location>
        <begin position="130"/>
        <end position="200"/>
    </location>
</feature>
<evidence type="ECO:0000313" key="3">
    <source>
        <dbReference type="EMBL" id="QGM98511.1"/>
    </source>
</evidence>
<keyword evidence="1" id="KW-0472">Membrane</keyword>
<evidence type="ECO:0000313" key="4">
    <source>
        <dbReference type="Proteomes" id="UP000422569"/>
    </source>
</evidence>
<reference evidence="3 4" key="1">
    <citation type="submission" date="2019-09" db="EMBL/GenBank/DDBJ databases">
        <title>Isolation and complete genome sequencing of Methylocystis species.</title>
        <authorList>
            <person name="Rumah B.L."/>
            <person name="Stead C.E."/>
            <person name="Stevens B.C."/>
            <person name="Minton N.P."/>
            <person name="Grosse-Honebrink A."/>
            <person name="Zhang Y."/>
        </authorList>
    </citation>
    <scope>NUCLEOTIDE SEQUENCE [LARGE SCALE GENOMIC DNA]</scope>
    <source>
        <strain evidence="3 4">BRCS2</strain>
    </source>
</reference>
<dbReference type="Proteomes" id="UP000422569">
    <property type="component" value="Chromosome"/>
</dbReference>